<evidence type="ECO:0000256" key="2">
    <source>
        <dbReference type="ARBA" id="ARBA00022980"/>
    </source>
</evidence>
<dbReference type="SMART" id="SM00916">
    <property type="entry name" value="L51_S25_CI-B8"/>
    <property type="match status" value="1"/>
</dbReference>
<comment type="subcellular location">
    <subcellularLocation>
        <location evidence="1">Mitochondrion</location>
    </subcellularLocation>
</comment>
<dbReference type="InterPro" id="IPR040049">
    <property type="entry name" value="Ribosomal_mS25/mL61"/>
</dbReference>
<organism evidence="7 8">
    <name type="scientific">Aspergillus steynii IBT 23096</name>
    <dbReference type="NCBI Taxonomy" id="1392250"/>
    <lineage>
        <taxon>Eukaryota</taxon>
        <taxon>Fungi</taxon>
        <taxon>Dikarya</taxon>
        <taxon>Ascomycota</taxon>
        <taxon>Pezizomycotina</taxon>
        <taxon>Eurotiomycetes</taxon>
        <taxon>Eurotiomycetidae</taxon>
        <taxon>Eurotiales</taxon>
        <taxon>Aspergillaceae</taxon>
        <taxon>Aspergillus</taxon>
        <taxon>Aspergillus subgen. Circumdati</taxon>
    </lineage>
</organism>
<reference evidence="7 8" key="1">
    <citation type="submission" date="2016-12" db="EMBL/GenBank/DDBJ databases">
        <title>The genomes of Aspergillus section Nigri reveals drivers in fungal speciation.</title>
        <authorList>
            <consortium name="DOE Joint Genome Institute"/>
            <person name="Vesth T.C."/>
            <person name="Nybo J."/>
            <person name="Theobald S."/>
            <person name="Brandl J."/>
            <person name="Frisvad J.C."/>
            <person name="Nielsen K.F."/>
            <person name="Lyhne E.K."/>
            <person name="Kogle M.E."/>
            <person name="Kuo A."/>
            <person name="Riley R."/>
            <person name="Clum A."/>
            <person name="Nolan M."/>
            <person name="Lipzen A."/>
            <person name="Salamov A."/>
            <person name="Henrissat B."/>
            <person name="Wiebenga A."/>
            <person name="De Vries R.P."/>
            <person name="Grigoriev I.V."/>
            <person name="Mortensen U.H."/>
            <person name="Andersen M.R."/>
            <person name="Baker S.E."/>
        </authorList>
    </citation>
    <scope>NUCLEOTIDE SEQUENCE [LARGE SCALE GENOMIC DNA]</scope>
    <source>
        <strain evidence="7 8">IBT 23096</strain>
    </source>
</reference>
<name>A0A2I2GBF1_9EURO</name>
<evidence type="ECO:0000313" key="8">
    <source>
        <dbReference type="Proteomes" id="UP000234275"/>
    </source>
</evidence>
<evidence type="ECO:0000256" key="3">
    <source>
        <dbReference type="ARBA" id="ARBA00023128"/>
    </source>
</evidence>
<proteinExistence type="predicted"/>
<dbReference type="SUPFAM" id="SSF52833">
    <property type="entry name" value="Thioredoxin-like"/>
    <property type="match status" value="1"/>
</dbReference>
<dbReference type="GeneID" id="36556626"/>
<dbReference type="InterPro" id="IPR007741">
    <property type="entry name" value="Ribosomal_mL43/mS25/NADH_DH"/>
</dbReference>
<evidence type="ECO:0000256" key="1">
    <source>
        <dbReference type="ARBA" id="ARBA00004173"/>
    </source>
</evidence>
<dbReference type="GO" id="GO:0005739">
    <property type="term" value="C:mitochondrion"/>
    <property type="evidence" value="ECO:0007669"/>
    <property type="project" value="UniProtKB-SubCell"/>
</dbReference>
<dbReference type="PANTHER" id="PTHR13274:SF2">
    <property type="entry name" value="SMALL RIBOSOMAL SUBUNIT PROTEIN MS25"/>
    <property type="match status" value="1"/>
</dbReference>
<dbReference type="PANTHER" id="PTHR13274">
    <property type="entry name" value="MITOCHONDRIAL RIBOSOMAL PROTEIN S25"/>
    <property type="match status" value="1"/>
</dbReference>
<sequence length="204" mass="23189">MVNMIKRMRKLQALVNIRVGTGAATFPSASSATKEFPAITRLHLTYARKIYGGHQGARHFWRNCLPRLKFHNPAIPMTVRPTDEQDGPAALTIYFAEQASNAASLTASQIDDKHAPKPSETEKSAVLDLKNLDYQQIWNKVKMVTGAQEIAATTEEEAELRKFEQWKQQSEKDRVRMAALRQAKKDQERMLLEARGEVEKLREL</sequence>
<dbReference type="AlphaFoldDB" id="A0A2I2GBF1"/>
<keyword evidence="4" id="KW-0687">Ribonucleoprotein</keyword>
<evidence type="ECO:0000256" key="4">
    <source>
        <dbReference type="ARBA" id="ARBA00023274"/>
    </source>
</evidence>
<dbReference type="GO" id="GO:1990904">
    <property type="term" value="C:ribonucleoprotein complex"/>
    <property type="evidence" value="ECO:0007669"/>
    <property type="project" value="UniProtKB-KW"/>
</dbReference>
<evidence type="ECO:0000259" key="6">
    <source>
        <dbReference type="SMART" id="SM00916"/>
    </source>
</evidence>
<keyword evidence="3" id="KW-0496">Mitochondrion</keyword>
<feature type="coiled-coil region" evidence="5">
    <location>
        <begin position="177"/>
        <end position="204"/>
    </location>
</feature>
<gene>
    <name evidence="7" type="ORF">P170DRAFT_435402</name>
</gene>
<dbReference type="InterPro" id="IPR036249">
    <property type="entry name" value="Thioredoxin-like_sf"/>
</dbReference>
<dbReference type="OrthoDB" id="1696305at2759"/>
<dbReference type="Pfam" id="PF05047">
    <property type="entry name" value="L51_S25_CI-B8"/>
    <property type="match status" value="1"/>
</dbReference>
<dbReference type="Gene3D" id="3.40.30.10">
    <property type="entry name" value="Glutaredoxin"/>
    <property type="match status" value="1"/>
</dbReference>
<accession>A0A2I2GBF1</accession>
<dbReference type="Proteomes" id="UP000234275">
    <property type="component" value="Unassembled WGS sequence"/>
</dbReference>
<comment type="caution">
    <text evidence="7">The sequence shown here is derived from an EMBL/GenBank/DDBJ whole genome shotgun (WGS) entry which is preliminary data.</text>
</comment>
<keyword evidence="8" id="KW-1185">Reference proteome</keyword>
<evidence type="ECO:0000313" key="7">
    <source>
        <dbReference type="EMBL" id="PLB50203.1"/>
    </source>
</evidence>
<dbReference type="GO" id="GO:0005840">
    <property type="term" value="C:ribosome"/>
    <property type="evidence" value="ECO:0007669"/>
    <property type="project" value="UniProtKB-KW"/>
</dbReference>
<dbReference type="EMBL" id="MSFO01000003">
    <property type="protein sequence ID" value="PLB50203.1"/>
    <property type="molecule type" value="Genomic_DNA"/>
</dbReference>
<feature type="domain" description="Ribosomal protein/NADH dehydrogenase" evidence="6">
    <location>
        <begin position="49"/>
        <end position="148"/>
    </location>
</feature>
<keyword evidence="5" id="KW-0175">Coiled coil</keyword>
<keyword evidence="2 7" id="KW-0689">Ribosomal protein</keyword>
<dbReference type="VEuPathDB" id="FungiDB:P170DRAFT_435402"/>
<dbReference type="GO" id="GO:0003735">
    <property type="term" value="F:structural constituent of ribosome"/>
    <property type="evidence" value="ECO:0007669"/>
    <property type="project" value="InterPro"/>
</dbReference>
<dbReference type="RefSeq" id="XP_024705505.1">
    <property type="nucleotide sequence ID" value="XM_024848927.1"/>
</dbReference>
<evidence type="ECO:0000256" key="5">
    <source>
        <dbReference type="SAM" id="Coils"/>
    </source>
</evidence>
<protein>
    <submittedName>
        <fullName evidence="7">50S ribosomal protein Mrp49</fullName>
    </submittedName>
</protein>
<dbReference type="STRING" id="1392250.A0A2I2GBF1"/>